<proteinExistence type="predicted"/>
<sequence length="88" mass="9293">MTPIMTNKDFAGLGAPNLVYVREITAADVMADALTDAPLEDAKGLVIDPEQTLYAVHGADGERLAVMMDRETAFAAAVAHELAPVSVH</sequence>
<dbReference type="Proteomes" id="UP001596152">
    <property type="component" value="Unassembled WGS sequence"/>
</dbReference>
<accession>A0ABW0FRJ5</accession>
<organism evidence="1 2">
    <name type="scientific">Brevundimonas staleyi</name>
    <dbReference type="NCBI Taxonomy" id="74326"/>
    <lineage>
        <taxon>Bacteria</taxon>
        <taxon>Pseudomonadati</taxon>
        <taxon>Pseudomonadota</taxon>
        <taxon>Alphaproteobacteria</taxon>
        <taxon>Caulobacterales</taxon>
        <taxon>Caulobacteraceae</taxon>
        <taxon>Brevundimonas</taxon>
    </lineage>
</organism>
<protein>
    <submittedName>
        <fullName evidence="1">DUF1150 family protein</fullName>
    </submittedName>
</protein>
<comment type="caution">
    <text evidence="1">The sequence shown here is derived from an EMBL/GenBank/DDBJ whole genome shotgun (WGS) entry which is preliminary data.</text>
</comment>
<evidence type="ECO:0000313" key="2">
    <source>
        <dbReference type="Proteomes" id="UP001596152"/>
    </source>
</evidence>
<dbReference type="RefSeq" id="WP_374037420.1">
    <property type="nucleotide sequence ID" value="NZ_CP169082.1"/>
</dbReference>
<reference evidence="2" key="1">
    <citation type="journal article" date="2019" name="Int. J. Syst. Evol. Microbiol.">
        <title>The Global Catalogue of Microorganisms (GCM) 10K type strain sequencing project: providing services to taxonomists for standard genome sequencing and annotation.</title>
        <authorList>
            <consortium name="The Broad Institute Genomics Platform"/>
            <consortium name="The Broad Institute Genome Sequencing Center for Infectious Disease"/>
            <person name="Wu L."/>
            <person name="Ma J."/>
        </authorList>
    </citation>
    <scope>NUCLEOTIDE SEQUENCE [LARGE SCALE GENOMIC DNA]</scope>
    <source>
        <strain evidence="2">JCM 12125</strain>
    </source>
</reference>
<gene>
    <name evidence="1" type="ORF">ACFPIE_08915</name>
</gene>
<name>A0ABW0FRJ5_9CAUL</name>
<dbReference type="EMBL" id="JBHSLF010000018">
    <property type="protein sequence ID" value="MFC5344032.1"/>
    <property type="molecule type" value="Genomic_DNA"/>
</dbReference>
<dbReference type="Pfam" id="PF06620">
    <property type="entry name" value="DUF1150"/>
    <property type="match status" value="1"/>
</dbReference>
<evidence type="ECO:0000313" key="1">
    <source>
        <dbReference type="EMBL" id="MFC5344032.1"/>
    </source>
</evidence>
<dbReference type="InterPro" id="IPR009531">
    <property type="entry name" value="DUF1150"/>
</dbReference>
<keyword evidence="2" id="KW-1185">Reference proteome</keyword>